<dbReference type="PANTHER" id="PTHR12271:SF66">
    <property type="entry name" value="TERMINAL URIDYLYLTRANSFERASE TAILOR"/>
    <property type="match status" value="1"/>
</dbReference>
<feature type="region of interest" description="Disordered" evidence="7">
    <location>
        <begin position="1439"/>
        <end position="1522"/>
    </location>
</feature>
<evidence type="ECO:0000256" key="6">
    <source>
        <dbReference type="PROSITE-ProRule" id="PRU00047"/>
    </source>
</evidence>
<feature type="region of interest" description="Disordered" evidence="7">
    <location>
        <begin position="1"/>
        <end position="135"/>
    </location>
</feature>
<feature type="compositionally biased region" description="Basic and acidic residues" evidence="7">
    <location>
        <begin position="1355"/>
        <end position="1371"/>
    </location>
</feature>
<feature type="region of interest" description="Disordered" evidence="7">
    <location>
        <begin position="171"/>
        <end position="253"/>
    </location>
</feature>
<dbReference type="PROSITE" id="PS50158">
    <property type="entry name" value="ZF_CCHC"/>
    <property type="match status" value="1"/>
</dbReference>
<dbReference type="Gene3D" id="3.30.460.10">
    <property type="entry name" value="Beta Polymerase, domain 2"/>
    <property type="match status" value="2"/>
</dbReference>
<name>A0AAV2HW45_LYMST</name>
<feature type="compositionally biased region" description="Polar residues" evidence="7">
    <location>
        <begin position="51"/>
        <end position="71"/>
    </location>
</feature>
<feature type="compositionally biased region" description="Polar residues" evidence="7">
    <location>
        <begin position="229"/>
        <end position="245"/>
    </location>
</feature>
<dbReference type="InterPro" id="IPR045100">
    <property type="entry name" value="TUT4/7_NTP_transf"/>
</dbReference>
<dbReference type="EMBL" id="CAXITT010000281">
    <property type="protein sequence ID" value="CAL1538006.1"/>
    <property type="molecule type" value="Genomic_DNA"/>
</dbReference>
<dbReference type="InterPro" id="IPR036875">
    <property type="entry name" value="Znf_CCHC_sf"/>
</dbReference>
<feature type="compositionally biased region" description="Polar residues" evidence="7">
    <location>
        <begin position="711"/>
        <end position="723"/>
    </location>
</feature>
<gene>
    <name evidence="9" type="ORF">GSLYS_00011827001</name>
</gene>
<dbReference type="InterPro" id="IPR043519">
    <property type="entry name" value="NT_sf"/>
</dbReference>
<feature type="compositionally biased region" description="Polar residues" evidence="7">
    <location>
        <begin position="1"/>
        <end position="11"/>
    </location>
</feature>
<evidence type="ECO:0000256" key="2">
    <source>
        <dbReference type="ARBA" id="ARBA00001946"/>
    </source>
</evidence>
<dbReference type="Pfam" id="PF19088">
    <property type="entry name" value="TUTase"/>
    <property type="match status" value="1"/>
</dbReference>
<dbReference type="SUPFAM" id="SSF81301">
    <property type="entry name" value="Nucleotidyltransferase"/>
    <property type="match status" value="2"/>
</dbReference>
<keyword evidence="6" id="KW-0862">Zinc</keyword>
<proteinExistence type="predicted"/>
<dbReference type="InterPro" id="IPR001878">
    <property type="entry name" value="Znf_CCHC"/>
</dbReference>
<evidence type="ECO:0000256" key="5">
    <source>
        <dbReference type="ARBA" id="ARBA00022842"/>
    </source>
</evidence>
<dbReference type="Pfam" id="PF00098">
    <property type="entry name" value="zf-CCHC"/>
    <property type="match status" value="1"/>
</dbReference>
<feature type="compositionally biased region" description="Polar residues" evidence="7">
    <location>
        <begin position="111"/>
        <end position="135"/>
    </location>
</feature>
<keyword evidence="3" id="KW-0808">Transferase</keyword>
<dbReference type="Pfam" id="PF03828">
    <property type="entry name" value="PAP_assoc"/>
    <property type="match status" value="2"/>
</dbReference>
<dbReference type="InterPro" id="IPR013087">
    <property type="entry name" value="Znf_C2H2_type"/>
</dbReference>
<accession>A0AAV2HW45</accession>
<dbReference type="InterPro" id="IPR002058">
    <property type="entry name" value="PAP_assoc"/>
</dbReference>
<dbReference type="GO" id="GO:0050265">
    <property type="term" value="F:RNA uridylyltransferase activity"/>
    <property type="evidence" value="ECO:0007669"/>
    <property type="project" value="TreeGrafter"/>
</dbReference>
<feature type="compositionally biased region" description="Polar residues" evidence="7">
    <location>
        <begin position="1510"/>
        <end position="1520"/>
    </location>
</feature>
<organism evidence="9 10">
    <name type="scientific">Lymnaea stagnalis</name>
    <name type="common">Great pond snail</name>
    <name type="synonym">Helix stagnalis</name>
    <dbReference type="NCBI Taxonomy" id="6523"/>
    <lineage>
        <taxon>Eukaryota</taxon>
        <taxon>Metazoa</taxon>
        <taxon>Spiralia</taxon>
        <taxon>Lophotrochozoa</taxon>
        <taxon>Mollusca</taxon>
        <taxon>Gastropoda</taxon>
        <taxon>Heterobranchia</taxon>
        <taxon>Euthyneura</taxon>
        <taxon>Panpulmonata</taxon>
        <taxon>Hygrophila</taxon>
        <taxon>Lymnaeoidea</taxon>
        <taxon>Lymnaeidae</taxon>
        <taxon>Lymnaea</taxon>
    </lineage>
</organism>
<evidence type="ECO:0000256" key="1">
    <source>
        <dbReference type="ARBA" id="ARBA00001936"/>
    </source>
</evidence>
<evidence type="ECO:0000313" key="9">
    <source>
        <dbReference type="EMBL" id="CAL1538006.1"/>
    </source>
</evidence>
<feature type="compositionally biased region" description="Polar residues" evidence="7">
    <location>
        <begin position="731"/>
        <end position="750"/>
    </location>
</feature>
<dbReference type="Proteomes" id="UP001497497">
    <property type="component" value="Unassembled WGS sequence"/>
</dbReference>
<feature type="compositionally biased region" description="Polar residues" evidence="7">
    <location>
        <begin position="681"/>
        <end position="695"/>
    </location>
</feature>
<protein>
    <recommendedName>
        <fullName evidence="8">CCHC-type domain-containing protein</fullName>
    </recommendedName>
</protein>
<dbReference type="GO" id="GO:0003676">
    <property type="term" value="F:nucleic acid binding"/>
    <property type="evidence" value="ECO:0007669"/>
    <property type="project" value="InterPro"/>
</dbReference>
<feature type="compositionally biased region" description="Polar residues" evidence="7">
    <location>
        <begin position="1399"/>
        <end position="1412"/>
    </location>
</feature>
<feature type="compositionally biased region" description="Polar residues" evidence="7">
    <location>
        <begin position="1382"/>
        <end position="1392"/>
    </location>
</feature>
<evidence type="ECO:0000256" key="4">
    <source>
        <dbReference type="ARBA" id="ARBA00022723"/>
    </source>
</evidence>
<dbReference type="InterPro" id="IPR054708">
    <property type="entry name" value="MTPAP-like_central"/>
</dbReference>
<feature type="domain" description="CCHC-type" evidence="8">
    <location>
        <begin position="1286"/>
        <end position="1301"/>
    </location>
</feature>
<dbReference type="GO" id="GO:0008270">
    <property type="term" value="F:zinc ion binding"/>
    <property type="evidence" value="ECO:0007669"/>
    <property type="project" value="UniProtKB-KW"/>
</dbReference>
<feature type="compositionally biased region" description="Polar residues" evidence="7">
    <location>
        <begin position="757"/>
        <end position="768"/>
    </location>
</feature>
<dbReference type="SUPFAM" id="SSF81631">
    <property type="entry name" value="PAP/OAS1 substrate-binding domain"/>
    <property type="match status" value="2"/>
</dbReference>
<dbReference type="GO" id="GO:0031123">
    <property type="term" value="P:RNA 3'-end processing"/>
    <property type="evidence" value="ECO:0007669"/>
    <property type="project" value="TreeGrafter"/>
</dbReference>
<feature type="compositionally biased region" description="Basic and acidic residues" evidence="7">
    <location>
        <begin position="862"/>
        <end position="875"/>
    </location>
</feature>
<comment type="caution">
    <text evidence="9">The sequence shown here is derived from an EMBL/GenBank/DDBJ whole genome shotgun (WGS) entry which is preliminary data.</text>
</comment>
<keyword evidence="4" id="KW-0479">Metal-binding</keyword>
<dbReference type="Pfam" id="PF22600">
    <property type="entry name" value="MTPAP-like_central"/>
    <property type="match status" value="1"/>
</dbReference>
<feature type="compositionally biased region" description="Basic and acidic residues" evidence="7">
    <location>
        <begin position="174"/>
        <end position="227"/>
    </location>
</feature>
<feature type="compositionally biased region" description="Low complexity" evidence="7">
    <location>
        <begin position="1335"/>
        <end position="1354"/>
    </location>
</feature>
<evidence type="ECO:0000256" key="3">
    <source>
        <dbReference type="ARBA" id="ARBA00022679"/>
    </source>
</evidence>
<feature type="compositionally biased region" description="Polar residues" evidence="7">
    <location>
        <begin position="1311"/>
        <end position="1325"/>
    </location>
</feature>
<evidence type="ECO:0000259" key="8">
    <source>
        <dbReference type="PROSITE" id="PS50158"/>
    </source>
</evidence>
<keyword evidence="5" id="KW-0460">Magnesium</keyword>
<feature type="region of interest" description="Disordered" evidence="7">
    <location>
        <begin position="834"/>
        <end position="877"/>
    </location>
</feature>
<comment type="cofactor">
    <cofactor evidence="1">
        <name>Mn(2+)</name>
        <dbReference type="ChEBI" id="CHEBI:29035"/>
    </cofactor>
</comment>
<keyword evidence="10" id="KW-1185">Reference proteome</keyword>
<dbReference type="SUPFAM" id="SSF57756">
    <property type="entry name" value="Retrovirus zinc finger-like domains"/>
    <property type="match status" value="1"/>
</dbReference>
<evidence type="ECO:0000256" key="7">
    <source>
        <dbReference type="SAM" id="MobiDB-lite"/>
    </source>
</evidence>
<dbReference type="PANTHER" id="PTHR12271">
    <property type="entry name" value="POLY A POLYMERASE CID PAP -RELATED"/>
    <property type="match status" value="1"/>
</dbReference>
<dbReference type="Gene3D" id="4.10.60.10">
    <property type="entry name" value="Zinc finger, CCHC-type"/>
    <property type="match status" value="1"/>
</dbReference>
<sequence>MAQGFNKQQAAQDLKQILKVDDRESREETAATEKRKSKKIAEENTMEKELNQNQGTHSNSNGNALLSTNIIQPILDSDHVKTPHRTVVKEVQLPKKKKKGRNANLEKFSETDSPAANKNQNVDPINKSTDGLSSQKLSSSYIEVEDKNISENFSDPKPVLAILKKPLETLNQKKGNEGASKNRSETSAGRQRDWRNEDRGGPSRKGYNGDKRPNQSDEKGGGFRRADSLVNQASQPDRNNTNNNKPRPAKLGEEDLSPQFLQSLEDNKMHVLKKKNQRFPKAKFFCRLCDYHLDQAEDCEKHIKDNRHCRRREINAMDSILKSIPPPSISQLDALSASLDQVYEQQGIDEWEQKSRQEIVNRLESSIQERIPEVLMFMYGSSLTGFGLKSADINVDLNSSDKKMKMTYLLKEIYLILKDRTDTGFSSVRSDFSAKVPALLMLDDATGLLVNIAIHCYSAHCSGELLSIYSDFDIRVRKLAVAFRYWAHICGLDRQSDGFFPPQALNLMVIYYLQVVSPQLVPIINPPKVSGEDIGDFRKDRPAFEKMRAKVMKYSMEKRNSMGLGELWLGLLRFYSLDFDVSNTVVSIRTNVDLSRNTKPFNSRKLAVEDPYMPKKNITRMVNNSRIYEYWQDSIRKAFYYFGLPRNSQGHSLISEEALRERSLKEKSEASTSGAKPEPKTSYTKGTAQQASSGGTEKPKAQSETEAVISLSGSDALANSQSVKIPPNPLIASSSKVPEANKQPSPQQRTAGDLAVTTLTPDKQSSSKLKNKDLDLPSADQPDNTAVKNKHGDNSNVLPVNHPVQNNGKEVSHFAQGYAVDIIGKAFDQLTVQTSDSDKDSSKDSANASLDEGNASSESDEVSSHSEASCDKSEKYSPSSAEEQCKYEFSEENFMTDGKGPTLVCTYCEQEGHLKNACPEDELPEVLPLPPLTPMHIKVLSETLNKVPSEVGLNDESFGDRVIFLQNLEGYIQQTFDDAQLALFGSSCNGFGFDKSDMDICMTFSRRSGKFDKIFVIETLARRLKQNMDLTAVQAITTAKVPIVKFTVKKNNLEGDISLYNTLAQQNTKLLYCYSKIDPRVRILGYSIKTFAKVCDIGDASRGSLSSYAYILMMLYYLQQVRPAVIPVLQELYEGKTRPSLEIEGCEAWFMDDLSKLDKFWPEKGQNKMTVAELWVGFLRFYVEEFNYKELVVCIRQKEPLTRFEKLWNGTSIAIEDPFDLTHNLGSGLTRKMNNFIFKTFINGRMLYGSPIDDCMEIFKSYQCPSDYFFDTDLLSECRPPNVRGCRKCGKMGHLIRHCPSNRKEDDQKKQQSQANHGKQQNPNSQYKQTPPPQRQQRQLTPQKQQGQRNQPQLQERDIRDKEKRERERSQSESGNQGNSSANINRNQQAPKSQGPPFTHSQYNLASNPSLQPVTPAQLKNFQQTQMYHNSNYQYKQQYSMSYQQQQPRRNMGPSGQSSHGYNAPPPLLSGPMRPPMGNMPPFVYNHPVPGQPNYHGPQMQPNAAFRGSPPQQGISYNSQGGVGPMPGGYGILAGGQGGVGQVGAGQMGQFSMNPVVQSIFASAHGQIMDGGSNQIQRRKQ</sequence>
<evidence type="ECO:0000313" key="10">
    <source>
        <dbReference type="Proteomes" id="UP001497497"/>
    </source>
</evidence>
<dbReference type="SMART" id="SM00343">
    <property type="entry name" value="ZnF_C2HC"/>
    <property type="match status" value="2"/>
</dbReference>
<comment type="cofactor">
    <cofactor evidence="2">
        <name>Mg(2+)</name>
        <dbReference type="ChEBI" id="CHEBI:18420"/>
    </cofactor>
</comment>
<feature type="region of interest" description="Disordered" evidence="7">
    <location>
        <begin position="664"/>
        <end position="808"/>
    </location>
</feature>
<dbReference type="Gene3D" id="1.10.1410.10">
    <property type="match status" value="2"/>
</dbReference>
<keyword evidence="6" id="KW-0863">Zinc-finger</keyword>
<dbReference type="CDD" id="cd05402">
    <property type="entry name" value="NT_PAP_TUTase"/>
    <property type="match status" value="2"/>
</dbReference>
<feature type="compositionally biased region" description="Low complexity" evidence="7">
    <location>
        <begin position="1372"/>
        <end position="1381"/>
    </location>
</feature>
<reference evidence="9 10" key="1">
    <citation type="submission" date="2024-04" db="EMBL/GenBank/DDBJ databases">
        <authorList>
            <consortium name="Genoscope - CEA"/>
            <person name="William W."/>
        </authorList>
    </citation>
    <scope>NUCLEOTIDE SEQUENCE [LARGE SCALE GENOMIC DNA]</scope>
</reference>
<dbReference type="PROSITE" id="PS00028">
    <property type="entry name" value="ZINC_FINGER_C2H2_1"/>
    <property type="match status" value="1"/>
</dbReference>
<feature type="compositionally biased region" description="Basic and acidic residues" evidence="7">
    <location>
        <begin position="16"/>
        <end position="50"/>
    </location>
</feature>
<feature type="compositionally biased region" description="Polar residues" evidence="7">
    <location>
        <begin position="794"/>
        <end position="808"/>
    </location>
</feature>
<feature type="region of interest" description="Disordered" evidence="7">
    <location>
        <begin position="1297"/>
        <end position="1412"/>
    </location>
</feature>
<feature type="compositionally biased region" description="Pro residues" evidence="7">
    <location>
        <begin position="1464"/>
        <end position="1479"/>
    </location>
</feature>